<dbReference type="Proteomes" id="UP000828390">
    <property type="component" value="Unassembled WGS sequence"/>
</dbReference>
<accession>A0A9D4SBS2</accession>
<dbReference type="AlphaFoldDB" id="A0A9D4SBS2"/>
<organism evidence="1 2">
    <name type="scientific">Dreissena polymorpha</name>
    <name type="common">Zebra mussel</name>
    <name type="synonym">Mytilus polymorpha</name>
    <dbReference type="NCBI Taxonomy" id="45954"/>
    <lineage>
        <taxon>Eukaryota</taxon>
        <taxon>Metazoa</taxon>
        <taxon>Spiralia</taxon>
        <taxon>Lophotrochozoa</taxon>
        <taxon>Mollusca</taxon>
        <taxon>Bivalvia</taxon>
        <taxon>Autobranchia</taxon>
        <taxon>Heteroconchia</taxon>
        <taxon>Euheterodonta</taxon>
        <taxon>Imparidentia</taxon>
        <taxon>Neoheterodontei</taxon>
        <taxon>Myida</taxon>
        <taxon>Dreissenoidea</taxon>
        <taxon>Dreissenidae</taxon>
        <taxon>Dreissena</taxon>
    </lineage>
</organism>
<reference evidence="1" key="1">
    <citation type="journal article" date="2019" name="bioRxiv">
        <title>The Genome of the Zebra Mussel, Dreissena polymorpha: A Resource for Invasive Species Research.</title>
        <authorList>
            <person name="McCartney M.A."/>
            <person name="Auch B."/>
            <person name="Kono T."/>
            <person name="Mallez S."/>
            <person name="Zhang Y."/>
            <person name="Obille A."/>
            <person name="Becker A."/>
            <person name="Abrahante J.E."/>
            <person name="Garbe J."/>
            <person name="Badalamenti J.P."/>
            <person name="Herman A."/>
            <person name="Mangelson H."/>
            <person name="Liachko I."/>
            <person name="Sullivan S."/>
            <person name="Sone E.D."/>
            <person name="Koren S."/>
            <person name="Silverstein K.A.T."/>
            <person name="Beckman K.B."/>
            <person name="Gohl D.M."/>
        </authorList>
    </citation>
    <scope>NUCLEOTIDE SEQUENCE</scope>
    <source>
        <strain evidence="1">Duluth1</strain>
        <tissue evidence="1">Whole animal</tissue>
    </source>
</reference>
<sequence>MECHSVGWRMARSTSARLEVRVLSTVREARPTGAVLLLIGLATPCCTRSMDG</sequence>
<keyword evidence="2" id="KW-1185">Reference proteome</keyword>
<comment type="caution">
    <text evidence="1">The sequence shown here is derived from an EMBL/GenBank/DDBJ whole genome shotgun (WGS) entry which is preliminary data.</text>
</comment>
<evidence type="ECO:0000313" key="2">
    <source>
        <dbReference type="Proteomes" id="UP000828390"/>
    </source>
</evidence>
<reference evidence="1" key="2">
    <citation type="submission" date="2020-11" db="EMBL/GenBank/DDBJ databases">
        <authorList>
            <person name="McCartney M.A."/>
            <person name="Auch B."/>
            <person name="Kono T."/>
            <person name="Mallez S."/>
            <person name="Becker A."/>
            <person name="Gohl D.M."/>
            <person name="Silverstein K.A.T."/>
            <person name="Koren S."/>
            <person name="Bechman K.B."/>
            <person name="Herman A."/>
            <person name="Abrahante J.E."/>
            <person name="Garbe J."/>
        </authorList>
    </citation>
    <scope>NUCLEOTIDE SEQUENCE</scope>
    <source>
        <strain evidence="1">Duluth1</strain>
        <tissue evidence="1">Whole animal</tissue>
    </source>
</reference>
<name>A0A9D4SBS2_DREPO</name>
<evidence type="ECO:0000313" key="1">
    <source>
        <dbReference type="EMBL" id="KAH3897257.1"/>
    </source>
</evidence>
<proteinExistence type="predicted"/>
<protein>
    <submittedName>
        <fullName evidence="1">Uncharacterized protein</fullName>
    </submittedName>
</protein>
<gene>
    <name evidence="1" type="ORF">DPMN_021444</name>
</gene>
<dbReference type="EMBL" id="JAIWYP010000001">
    <property type="protein sequence ID" value="KAH3897257.1"/>
    <property type="molecule type" value="Genomic_DNA"/>
</dbReference>